<dbReference type="GO" id="GO:0071230">
    <property type="term" value="P:cellular response to amino acid stimulus"/>
    <property type="evidence" value="ECO:0007669"/>
    <property type="project" value="TreeGrafter"/>
</dbReference>
<dbReference type="PANTHER" id="PTHR13378:SF1">
    <property type="entry name" value="RAGULATOR COMPLEX PROTEIN LAMTOR3"/>
    <property type="match status" value="1"/>
</dbReference>
<dbReference type="SMART" id="SM01278">
    <property type="entry name" value="MAPKK1_Int"/>
    <property type="match status" value="1"/>
</dbReference>
<protein>
    <submittedName>
        <fullName evidence="2">10323_t:CDS:1</fullName>
    </submittedName>
</protein>
<dbReference type="Gene3D" id="3.30.450.30">
    <property type="entry name" value="Dynein light chain 2a, cytoplasmic"/>
    <property type="match status" value="1"/>
</dbReference>
<dbReference type="EMBL" id="CAJVPL010000643">
    <property type="protein sequence ID" value="CAG8517472.1"/>
    <property type="molecule type" value="Genomic_DNA"/>
</dbReference>
<organism evidence="2 3">
    <name type="scientific">Ambispora gerdemannii</name>
    <dbReference type="NCBI Taxonomy" id="144530"/>
    <lineage>
        <taxon>Eukaryota</taxon>
        <taxon>Fungi</taxon>
        <taxon>Fungi incertae sedis</taxon>
        <taxon>Mucoromycota</taxon>
        <taxon>Glomeromycotina</taxon>
        <taxon>Glomeromycetes</taxon>
        <taxon>Archaeosporales</taxon>
        <taxon>Ambisporaceae</taxon>
        <taxon>Ambispora</taxon>
    </lineage>
</organism>
<evidence type="ECO:0000313" key="3">
    <source>
        <dbReference type="Proteomes" id="UP000789831"/>
    </source>
</evidence>
<dbReference type="PANTHER" id="PTHR13378">
    <property type="entry name" value="REGULATOR COMPLEX PROTEIN LAMTOR3"/>
    <property type="match status" value="1"/>
</dbReference>
<comment type="similarity">
    <text evidence="1">Belongs to the LAMTOR3 family.</text>
</comment>
<accession>A0A9N9F8U2</accession>
<proteinExistence type="inferred from homology"/>
<reference evidence="2" key="1">
    <citation type="submission" date="2021-06" db="EMBL/GenBank/DDBJ databases">
        <authorList>
            <person name="Kallberg Y."/>
            <person name="Tangrot J."/>
            <person name="Rosling A."/>
        </authorList>
    </citation>
    <scope>NUCLEOTIDE SEQUENCE</scope>
    <source>
        <strain evidence="2">MT106</strain>
    </source>
</reference>
<dbReference type="GO" id="GO:0071986">
    <property type="term" value="C:Ragulator complex"/>
    <property type="evidence" value="ECO:0007669"/>
    <property type="project" value="TreeGrafter"/>
</dbReference>
<dbReference type="Pfam" id="PF08923">
    <property type="entry name" value="MAPKK1_Int"/>
    <property type="match status" value="1"/>
</dbReference>
<dbReference type="GO" id="GO:0032008">
    <property type="term" value="P:positive regulation of TOR signaling"/>
    <property type="evidence" value="ECO:0007669"/>
    <property type="project" value="TreeGrafter"/>
</dbReference>
<evidence type="ECO:0000313" key="2">
    <source>
        <dbReference type="EMBL" id="CAG8517472.1"/>
    </source>
</evidence>
<sequence>MLKFHWSTGDLQVSLDRSLIVMELQTYLDKLLTRIDGLKTITITDREGVTLLTATPEGGSLGTGFETQPALLSTTFAVVSEQASKLGLKKNKSIVSVFGSHQVVQFNHAPFVTTLVADVDANTGILLDLNNELRDVTDVIATALQERQNVTTP</sequence>
<gene>
    <name evidence="2" type="ORF">AGERDE_LOCUS5059</name>
</gene>
<dbReference type="OrthoDB" id="343907at2759"/>
<dbReference type="Proteomes" id="UP000789831">
    <property type="component" value="Unassembled WGS sequence"/>
</dbReference>
<keyword evidence="3" id="KW-1185">Reference proteome</keyword>
<dbReference type="SUPFAM" id="SSF103196">
    <property type="entry name" value="Roadblock/LC7 domain"/>
    <property type="match status" value="1"/>
</dbReference>
<comment type="caution">
    <text evidence="2">The sequence shown here is derived from an EMBL/GenBank/DDBJ whole genome shotgun (WGS) entry which is preliminary data.</text>
</comment>
<evidence type="ECO:0000256" key="1">
    <source>
        <dbReference type="ARBA" id="ARBA00005356"/>
    </source>
</evidence>
<dbReference type="InterPro" id="IPR015019">
    <property type="entry name" value="LAMTOR3"/>
</dbReference>
<dbReference type="AlphaFoldDB" id="A0A9N9F8U2"/>
<name>A0A9N9F8U2_9GLOM</name>